<organism evidence="2">
    <name type="scientific">Cladocopium goreaui</name>
    <dbReference type="NCBI Taxonomy" id="2562237"/>
    <lineage>
        <taxon>Eukaryota</taxon>
        <taxon>Sar</taxon>
        <taxon>Alveolata</taxon>
        <taxon>Dinophyceae</taxon>
        <taxon>Suessiales</taxon>
        <taxon>Symbiodiniaceae</taxon>
        <taxon>Cladocopium</taxon>
    </lineage>
</organism>
<reference evidence="3 4" key="2">
    <citation type="submission" date="2024-05" db="EMBL/GenBank/DDBJ databases">
        <authorList>
            <person name="Chen Y."/>
            <person name="Shah S."/>
            <person name="Dougan E. K."/>
            <person name="Thang M."/>
            <person name="Chan C."/>
        </authorList>
    </citation>
    <scope>NUCLEOTIDE SEQUENCE [LARGE SCALE GENOMIC DNA]</scope>
</reference>
<reference evidence="2" key="1">
    <citation type="submission" date="2022-10" db="EMBL/GenBank/DDBJ databases">
        <authorList>
            <person name="Chen Y."/>
            <person name="Dougan E. K."/>
            <person name="Chan C."/>
            <person name="Rhodes N."/>
            <person name="Thang M."/>
        </authorList>
    </citation>
    <scope>NUCLEOTIDE SEQUENCE</scope>
</reference>
<keyword evidence="4" id="KW-1185">Reference proteome</keyword>
<dbReference type="EMBL" id="CAMXCT020001962">
    <property type="protein sequence ID" value="CAL1147890.1"/>
    <property type="molecule type" value="Genomic_DNA"/>
</dbReference>
<feature type="compositionally biased region" description="Polar residues" evidence="1">
    <location>
        <begin position="264"/>
        <end position="276"/>
    </location>
</feature>
<sequence length="339" mass="37715">MPSVQPLDIDEGIKGQRQTIAIGHGDAAFTYAATISTALLQGDTIKDSLEQKDTDRDQESRRISISQHQQAPAVAGTMDSVPRKWLTQAELLGKYGDASVVDAIVQAKLADPEVMASHVRSIRNIQLPEGRGARGAASLRFFYENLVSIRRFMLHDVMGLLREQSKKGQLAAVDSLSLQLESYRVIGYRDIAPQYKVWCIFHCNLVARKVLSILESPAAQTIQKHIRNLNKLQQTYSIRDAILSGNPVTSIRGGGPDRSAPAEYSQTRRQSNNNDKVPTRRSDRHSTERAMQLTSHWVRSYSSFFPTVPASMKVVRKAMDARARDVSNDLGIAQCFNIP</sequence>
<dbReference type="Proteomes" id="UP001152797">
    <property type="component" value="Unassembled WGS sequence"/>
</dbReference>
<protein>
    <submittedName>
        <fullName evidence="2">Uncharacterized protein</fullName>
    </submittedName>
</protein>
<dbReference type="EMBL" id="CAMXCT030001962">
    <property type="protein sequence ID" value="CAL4781827.1"/>
    <property type="molecule type" value="Genomic_DNA"/>
</dbReference>
<accession>A0A9P1CMX3</accession>
<feature type="region of interest" description="Disordered" evidence="1">
    <location>
        <begin position="49"/>
        <end position="76"/>
    </location>
</feature>
<dbReference type="EMBL" id="CAMXCT010001962">
    <property type="protein sequence ID" value="CAI3994515.1"/>
    <property type="molecule type" value="Genomic_DNA"/>
</dbReference>
<evidence type="ECO:0000313" key="2">
    <source>
        <dbReference type="EMBL" id="CAI3994515.1"/>
    </source>
</evidence>
<feature type="region of interest" description="Disordered" evidence="1">
    <location>
        <begin position="249"/>
        <end position="289"/>
    </location>
</feature>
<gene>
    <name evidence="2" type="ORF">C1SCF055_LOCUS21160</name>
</gene>
<evidence type="ECO:0000313" key="4">
    <source>
        <dbReference type="Proteomes" id="UP001152797"/>
    </source>
</evidence>
<evidence type="ECO:0000313" key="3">
    <source>
        <dbReference type="EMBL" id="CAL4781827.1"/>
    </source>
</evidence>
<name>A0A9P1CMX3_9DINO</name>
<feature type="compositionally biased region" description="Basic and acidic residues" evidence="1">
    <location>
        <begin position="277"/>
        <end position="288"/>
    </location>
</feature>
<comment type="caution">
    <text evidence="2">The sequence shown here is derived from an EMBL/GenBank/DDBJ whole genome shotgun (WGS) entry which is preliminary data.</text>
</comment>
<evidence type="ECO:0000256" key="1">
    <source>
        <dbReference type="SAM" id="MobiDB-lite"/>
    </source>
</evidence>
<feature type="compositionally biased region" description="Basic and acidic residues" evidence="1">
    <location>
        <begin position="49"/>
        <end position="62"/>
    </location>
</feature>
<dbReference type="AlphaFoldDB" id="A0A9P1CMX3"/>
<proteinExistence type="predicted"/>